<dbReference type="InterPro" id="IPR032836">
    <property type="entry name" value="DsrE2-like"/>
</dbReference>
<evidence type="ECO:0000256" key="5">
    <source>
        <dbReference type="ARBA" id="ARBA00023002"/>
    </source>
</evidence>
<dbReference type="SMART" id="SM00450">
    <property type="entry name" value="RHOD"/>
    <property type="match status" value="1"/>
</dbReference>
<dbReference type="Gene3D" id="3.50.50.60">
    <property type="entry name" value="FAD/NAD(P)-binding domain"/>
    <property type="match status" value="2"/>
</dbReference>
<dbReference type="Gene3D" id="3.40.1260.10">
    <property type="entry name" value="DsrEFH-like"/>
    <property type="match status" value="1"/>
</dbReference>
<dbReference type="InterPro" id="IPR050260">
    <property type="entry name" value="FAD-bd_OxRdtase"/>
</dbReference>
<protein>
    <submittedName>
        <fullName evidence="9">FAD-dependent pyridine nucleotide-disulfide oxidoreductase</fullName>
        <ecNumber evidence="9">1.8.1.14</ecNumber>
    </submittedName>
</protein>
<accession>A0A174L8M5</accession>
<evidence type="ECO:0000313" key="9">
    <source>
        <dbReference type="EMBL" id="CUP18867.1"/>
    </source>
</evidence>
<reference evidence="9 10" key="1">
    <citation type="submission" date="2015-09" db="EMBL/GenBank/DDBJ databases">
        <authorList>
            <consortium name="Pathogen Informatics"/>
        </authorList>
    </citation>
    <scope>NUCLEOTIDE SEQUENCE [LARGE SCALE GENOMIC DNA]</scope>
    <source>
        <strain evidence="9 10">2789STDY5834898</strain>
    </source>
</reference>
<dbReference type="PRINTS" id="PR00411">
    <property type="entry name" value="PNDRDTASEI"/>
</dbReference>
<name>A0A174L8M5_BACUN</name>
<dbReference type="InterPro" id="IPR023753">
    <property type="entry name" value="FAD/NAD-binding_dom"/>
</dbReference>
<dbReference type="GO" id="GO:0050451">
    <property type="term" value="F:CoA-disulfide reductase (NADPH) activity"/>
    <property type="evidence" value="ECO:0007669"/>
    <property type="project" value="UniProtKB-EC"/>
</dbReference>
<dbReference type="PRINTS" id="PR00368">
    <property type="entry name" value="FADPNR"/>
</dbReference>
<dbReference type="Pfam" id="PF07992">
    <property type="entry name" value="Pyr_redox_2"/>
    <property type="match status" value="1"/>
</dbReference>
<dbReference type="SUPFAM" id="SSF75169">
    <property type="entry name" value="DsrEFH-like"/>
    <property type="match status" value="1"/>
</dbReference>
<dbReference type="InterPro" id="IPR001763">
    <property type="entry name" value="Rhodanese-like_dom"/>
</dbReference>
<dbReference type="EC" id="1.8.1.14" evidence="9"/>
<dbReference type="PANTHER" id="PTHR43429">
    <property type="entry name" value="PYRIDINE NUCLEOTIDE-DISULFIDE OXIDOREDUCTASE DOMAIN-CONTAINING"/>
    <property type="match status" value="1"/>
</dbReference>
<sequence length="861" mass="93762">MPILIKNESFNNIFLWKLYFIENNYFLCIVKLKKRRIMKYVIIGGVAGGATAAARLRRVDEMAEILLLEKGPYISYANCGLPYYIGGVIAEREKLLVQTPESFGKRFRIDVRVQNEVIAIHPKNKTVTIRNVEGKEYDESYDKLLLSPGANPVKPPLEGINSEGIFTLRNVEDTDHIKAYISDKQVKRAVVVGAGFIGLEMAENLHHAGVHVSVVEMGNQVMAPIDFSMAAPIHQHLLQKGVSLYLEEGVTHFKRTDNGITVFLKSGKAIPADMVLLSIGVRPATALAQQAGLKLGEMGGIWVDEHLETSEKDIYAVGDAIEYPHPLTGKPWLNYLANPANRQGRIVADNMVFGNTVSYEGAIGTSIAKVFDMTVASTGLAAKRLKQWGMEYQSSVTHSASHAGYYPDALPLTLKLTFHPKTGKLYGAQCIGYEGVDKRIDQIAGLIKRGGTVYDLMETEHTYAPPFSSAKDPIAIGGYVASNIISGAMPVISWRELVEEKDKVMLIDTRTPEEFSFGTIPGAVNIPLDEMREHLAEIPTDKPVVLFCAVGLRGYLSLRILMGCGYRNVRNLIGGYKTYSTATAPLPSPSAPAGGGSSSSSVEAATDDVPADASVSKKETLKINACGLQCPGPIMQVKKAMDSIAVGERVEIVATDAGFARDASAWCDTTGNKLIEKHDEKGRYTVVIEKGAPACTSASNVSAAGGRGKTLILFSDDLDKALATFVLANGAAATGQKVTIFFTFWGLNVLKKVQKPSVQKDFFGKMFGMMLPSSSLKLKLSQMNMFGMGSRMMRFLMKRKGVDSLESLRSQALAQGVEFIACQMSMDMMGIQHEELLDEVTIGGVATYMERADKANVNLFI</sequence>
<dbReference type="AlphaFoldDB" id="A0A174L8M5"/>
<dbReference type="InterPro" id="IPR004099">
    <property type="entry name" value="Pyr_nucl-diS_OxRdtase_dimer"/>
</dbReference>
<evidence type="ECO:0000256" key="6">
    <source>
        <dbReference type="ARBA" id="ARBA00023284"/>
    </source>
</evidence>
<dbReference type="SUPFAM" id="SSF64307">
    <property type="entry name" value="SirA-like"/>
    <property type="match status" value="1"/>
</dbReference>
<evidence type="ECO:0000256" key="2">
    <source>
        <dbReference type="ARBA" id="ARBA00009130"/>
    </source>
</evidence>
<dbReference type="EMBL" id="CZAO01000004">
    <property type="protein sequence ID" value="CUP18867.1"/>
    <property type="molecule type" value="Genomic_DNA"/>
</dbReference>
<keyword evidence="4" id="KW-0274">FAD</keyword>
<comment type="similarity">
    <text evidence="2">Belongs to the class-III pyridine nucleotide-disulfide oxidoreductase family.</text>
</comment>
<evidence type="ECO:0000256" key="4">
    <source>
        <dbReference type="ARBA" id="ARBA00022827"/>
    </source>
</evidence>
<dbReference type="Pfam" id="PF00581">
    <property type="entry name" value="Rhodanese"/>
    <property type="match status" value="1"/>
</dbReference>
<dbReference type="SUPFAM" id="SSF51905">
    <property type="entry name" value="FAD/NAD(P)-binding domain"/>
    <property type="match status" value="1"/>
</dbReference>
<keyword evidence="3" id="KW-0285">Flavoprotein</keyword>
<gene>
    <name evidence="9" type="primary">cdr</name>
    <name evidence="9" type="ORF">ERS852510_01015</name>
</gene>
<dbReference type="InterPro" id="IPR036873">
    <property type="entry name" value="Rhodanese-like_dom_sf"/>
</dbReference>
<dbReference type="Pfam" id="PF02852">
    <property type="entry name" value="Pyr_redox_dim"/>
    <property type="match status" value="1"/>
</dbReference>
<dbReference type="InterPro" id="IPR036868">
    <property type="entry name" value="TusA-like_sf"/>
</dbReference>
<dbReference type="Proteomes" id="UP000095766">
    <property type="component" value="Unassembled WGS sequence"/>
</dbReference>
<organism evidence="9 10">
    <name type="scientific">Bacteroides uniformis</name>
    <dbReference type="NCBI Taxonomy" id="820"/>
    <lineage>
        <taxon>Bacteria</taxon>
        <taxon>Pseudomonadati</taxon>
        <taxon>Bacteroidota</taxon>
        <taxon>Bacteroidia</taxon>
        <taxon>Bacteroidales</taxon>
        <taxon>Bacteroidaceae</taxon>
        <taxon>Bacteroides</taxon>
    </lineage>
</organism>
<comment type="cofactor">
    <cofactor evidence="1">
        <name>FAD</name>
        <dbReference type="ChEBI" id="CHEBI:57692"/>
    </cofactor>
</comment>
<dbReference type="PROSITE" id="PS01148">
    <property type="entry name" value="UPF0033"/>
    <property type="match status" value="1"/>
</dbReference>
<keyword evidence="5 9" id="KW-0560">Oxidoreductase</keyword>
<dbReference type="SUPFAM" id="SSF55424">
    <property type="entry name" value="FAD/NAD-linked reductases, dimerisation (C-terminal) domain"/>
    <property type="match status" value="1"/>
</dbReference>
<dbReference type="CDD" id="cd01524">
    <property type="entry name" value="RHOD_Pyr_redox"/>
    <property type="match status" value="1"/>
</dbReference>
<dbReference type="Gene3D" id="3.40.250.10">
    <property type="entry name" value="Rhodanese-like domain"/>
    <property type="match status" value="1"/>
</dbReference>
<evidence type="ECO:0000256" key="7">
    <source>
        <dbReference type="SAM" id="MobiDB-lite"/>
    </source>
</evidence>
<dbReference type="InterPro" id="IPR016156">
    <property type="entry name" value="FAD/NAD-linked_Rdtase_dimer_sf"/>
</dbReference>
<evidence type="ECO:0000313" key="10">
    <source>
        <dbReference type="Proteomes" id="UP000095766"/>
    </source>
</evidence>
<feature type="region of interest" description="Disordered" evidence="7">
    <location>
        <begin position="587"/>
        <end position="610"/>
    </location>
</feature>
<keyword evidence="6" id="KW-0676">Redox-active center</keyword>
<proteinExistence type="inferred from homology"/>
<dbReference type="PANTHER" id="PTHR43429:SF1">
    <property type="entry name" value="NAD(P)H SULFUR OXIDOREDUCTASE (COA-DEPENDENT)"/>
    <property type="match status" value="1"/>
</dbReference>
<dbReference type="InterPro" id="IPR027396">
    <property type="entry name" value="DsrEFH-like"/>
</dbReference>
<feature type="domain" description="Rhodanese" evidence="8">
    <location>
        <begin position="500"/>
        <end position="584"/>
    </location>
</feature>
<dbReference type="InterPro" id="IPR001455">
    <property type="entry name" value="TusA-like"/>
</dbReference>
<dbReference type="Pfam" id="PF13686">
    <property type="entry name" value="DrsE_2"/>
    <property type="match status" value="1"/>
</dbReference>
<evidence type="ECO:0000259" key="8">
    <source>
        <dbReference type="PROSITE" id="PS50206"/>
    </source>
</evidence>
<dbReference type="InterPro" id="IPR036188">
    <property type="entry name" value="FAD/NAD-bd_sf"/>
</dbReference>
<dbReference type="Pfam" id="PF01206">
    <property type="entry name" value="TusA"/>
    <property type="match status" value="1"/>
</dbReference>
<dbReference type="PROSITE" id="PS50206">
    <property type="entry name" value="RHODANESE_3"/>
    <property type="match status" value="1"/>
</dbReference>
<dbReference type="Gene3D" id="3.30.110.40">
    <property type="entry name" value="TusA-like domain"/>
    <property type="match status" value="1"/>
</dbReference>
<dbReference type="SUPFAM" id="SSF52821">
    <property type="entry name" value="Rhodanese/Cell cycle control phosphatase"/>
    <property type="match status" value="1"/>
</dbReference>
<evidence type="ECO:0000256" key="1">
    <source>
        <dbReference type="ARBA" id="ARBA00001974"/>
    </source>
</evidence>
<evidence type="ECO:0000256" key="3">
    <source>
        <dbReference type="ARBA" id="ARBA00022630"/>
    </source>
</evidence>